<dbReference type="CDD" id="cd24000">
    <property type="entry name" value="ASKHA_NBD_HK"/>
    <property type="match status" value="1"/>
</dbReference>
<dbReference type="Proteomes" id="UP000030700">
    <property type="component" value="Unassembled WGS sequence"/>
</dbReference>
<evidence type="ECO:0000256" key="4">
    <source>
        <dbReference type="ARBA" id="ARBA00022679"/>
    </source>
</evidence>
<dbReference type="Pfam" id="PF03727">
    <property type="entry name" value="Hexokinase_2"/>
    <property type="match status" value="2"/>
</dbReference>
<dbReference type="PRINTS" id="PR00475">
    <property type="entry name" value="HEXOKINASE"/>
</dbReference>
<sequence length="413" mass="44152">MPCHIPEAACVMANTSFILTQEQLVTTARILSERIRKGLETPDLEILAIPTYLPVENIPHTGRALVVDLGGTNVRAAVVSLSGGQLIFEKGPVSTAIPIQRNIPLEKERFLNHLAELIASLDPPDGLPLGYCFSYPTLSTPDGDATLIRWTKEVSVNGTVNEKVGHMLVEHLATFRKPVKCSSVAVINDTVACLLGGLPAVEADGYIGLIVGTGNNVALVVDAHAVPKLPKEFNWHWPLPINLESGNFDPPYLTTFDDQLDAESEKPGHHRFEKAVSGVYLAKVLKLACPESRVDVALGAKAVVDVAYKTGTPSSKEYELAHQILQRSADLVAASLAGTIDILASAHACKKIGIVAEGGLFWGCPDYKKWTDAALRAVLDAMGHSQIAFEIVSVENANLTGSAVGALSEYKAA</sequence>
<dbReference type="HOGENOM" id="CLU_014393_5_3_0"/>
<evidence type="ECO:0000256" key="2">
    <source>
        <dbReference type="ARBA" id="ARBA00005007"/>
    </source>
</evidence>
<dbReference type="GO" id="GO:0005524">
    <property type="term" value="F:ATP binding"/>
    <property type="evidence" value="ECO:0007669"/>
    <property type="project" value="UniProtKB-KW"/>
</dbReference>
<dbReference type="PROSITE" id="PS51748">
    <property type="entry name" value="HEXOKINASE_2"/>
    <property type="match status" value="1"/>
</dbReference>
<comment type="pathway">
    <text evidence="2">Carbohydrate metabolism.</text>
</comment>
<feature type="domain" description="Hexokinase C-terminal" evidence="11">
    <location>
        <begin position="207"/>
        <end position="288"/>
    </location>
</feature>
<evidence type="ECO:0000256" key="9">
    <source>
        <dbReference type="ARBA" id="ARBA00047905"/>
    </source>
</evidence>
<evidence type="ECO:0000259" key="11">
    <source>
        <dbReference type="Pfam" id="PF03727"/>
    </source>
</evidence>
<evidence type="ECO:0000259" key="10">
    <source>
        <dbReference type="Pfam" id="PF00349"/>
    </source>
</evidence>
<dbReference type="PANTHER" id="PTHR19443:SF16">
    <property type="entry name" value="HEXOKINASE TYPE 1-RELATED"/>
    <property type="match status" value="1"/>
</dbReference>
<dbReference type="InterPro" id="IPR043129">
    <property type="entry name" value="ATPase_NBD"/>
</dbReference>
<evidence type="ECO:0000256" key="3">
    <source>
        <dbReference type="ARBA" id="ARBA00009225"/>
    </source>
</evidence>
<keyword evidence="6 12" id="KW-0418">Kinase</keyword>
<organism evidence="12">
    <name type="scientific">Candidatus Moduliflexus flocculans</name>
    <dbReference type="NCBI Taxonomy" id="1499966"/>
    <lineage>
        <taxon>Bacteria</taxon>
        <taxon>Candidatus Moduliflexota</taxon>
        <taxon>Candidatus Moduliflexia</taxon>
        <taxon>Candidatus Moduliflexales</taxon>
        <taxon>Candidatus Moduliflexaceae</taxon>
    </lineage>
</organism>
<reference evidence="12" key="1">
    <citation type="journal article" date="2015" name="PeerJ">
        <title>First genomic representation of candidate bacterial phylum KSB3 points to enhanced environmental sensing as a trigger of wastewater bulking.</title>
        <authorList>
            <person name="Sekiguchi Y."/>
            <person name="Ohashi A."/>
            <person name="Parks D.H."/>
            <person name="Yamauchi T."/>
            <person name="Tyson G.W."/>
            <person name="Hugenholtz P."/>
        </authorList>
    </citation>
    <scope>NUCLEOTIDE SEQUENCE [LARGE SCALE GENOMIC DNA]</scope>
</reference>
<dbReference type="InterPro" id="IPR022672">
    <property type="entry name" value="Hexokinase_N"/>
</dbReference>
<dbReference type="GO" id="GO:0008865">
    <property type="term" value="F:fructokinase activity"/>
    <property type="evidence" value="ECO:0007669"/>
    <property type="project" value="TreeGrafter"/>
</dbReference>
<evidence type="ECO:0000256" key="7">
    <source>
        <dbReference type="ARBA" id="ARBA00022840"/>
    </source>
</evidence>
<dbReference type="Pfam" id="PF00349">
    <property type="entry name" value="Hexokinase_1"/>
    <property type="match status" value="1"/>
</dbReference>
<keyword evidence="13" id="KW-1185">Reference proteome</keyword>
<dbReference type="GO" id="GO:0006006">
    <property type="term" value="P:glucose metabolic process"/>
    <property type="evidence" value="ECO:0007669"/>
    <property type="project" value="TreeGrafter"/>
</dbReference>
<proteinExistence type="inferred from homology"/>
<evidence type="ECO:0000313" key="12">
    <source>
        <dbReference type="EMBL" id="GAK53360.1"/>
    </source>
</evidence>
<dbReference type="AlphaFoldDB" id="A0A0S6W0Y0"/>
<keyword evidence="8" id="KW-0324">Glycolysis</keyword>
<dbReference type="EMBL" id="DF820459">
    <property type="protein sequence ID" value="GAK53360.1"/>
    <property type="molecule type" value="Genomic_DNA"/>
</dbReference>
<comment type="similarity">
    <text evidence="3">Belongs to the hexokinase family.</text>
</comment>
<protein>
    <submittedName>
        <fullName evidence="12">Hexokinase type III</fullName>
    </submittedName>
</protein>
<feature type="domain" description="Hexokinase C-terminal" evidence="11">
    <location>
        <begin position="318"/>
        <end position="407"/>
    </location>
</feature>
<keyword evidence="5" id="KW-0547">Nucleotide-binding</keyword>
<dbReference type="SUPFAM" id="SSF53067">
    <property type="entry name" value="Actin-like ATPase domain"/>
    <property type="match status" value="2"/>
</dbReference>
<comment type="catalytic activity">
    <reaction evidence="9">
        <text>D-fructose + ATP = D-fructose 6-phosphate + ADP + H(+)</text>
        <dbReference type="Rhea" id="RHEA:16125"/>
        <dbReference type="ChEBI" id="CHEBI:15378"/>
        <dbReference type="ChEBI" id="CHEBI:30616"/>
        <dbReference type="ChEBI" id="CHEBI:37721"/>
        <dbReference type="ChEBI" id="CHEBI:61527"/>
        <dbReference type="ChEBI" id="CHEBI:456216"/>
        <dbReference type="EC" id="2.7.1.1"/>
    </reaction>
    <physiologicalReaction direction="left-to-right" evidence="9">
        <dbReference type="Rhea" id="RHEA:16126"/>
    </physiologicalReaction>
</comment>
<dbReference type="GO" id="GO:0001678">
    <property type="term" value="P:intracellular glucose homeostasis"/>
    <property type="evidence" value="ECO:0007669"/>
    <property type="project" value="InterPro"/>
</dbReference>
<evidence type="ECO:0000256" key="6">
    <source>
        <dbReference type="ARBA" id="ARBA00022777"/>
    </source>
</evidence>
<dbReference type="Gene3D" id="3.40.367.20">
    <property type="match status" value="2"/>
</dbReference>
<keyword evidence="4" id="KW-0808">Transferase</keyword>
<evidence type="ECO:0000313" key="13">
    <source>
        <dbReference type="Proteomes" id="UP000030700"/>
    </source>
</evidence>
<name>A0A0S6W0Y0_9BACT</name>
<dbReference type="UniPathway" id="UPA00109">
    <property type="reaction ID" value="UER00180"/>
</dbReference>
<comment type="pathway">
    <text evidence="1">Carbohydrate degradation.</text>
</comment>
<keyword evidence="7" id="KW-0067">ATP-binding</keyword>
<accession>A0A0S6W0Y0</accession>
<evidence type="ECO:0000256" key="5">
    <source>
        <dbReference type="ARBA" id="ARBA00022741"/>
    </source>
</evidence>
<dbReference type="GO" id="GO:0005536">
    <property type="term" value="F:D-glucose binding"/>
    <property type="evidence" value="ECO:0007669"/>
    <property type="project" value="InterPro"/>
</dbReference>
<dbReference type="PANTHER" id="PTHR19443">
    <property type="entry name" value="HEXOKINASE"/>
    <property type="match status" value="1"/>
</dbReference>
<gene>
    <name evidence="12" type="ORF">U14_04625</name>
</gene>
<dbReference type="Gene3D" id="3.30.420.40">
    <property type="match status" value="1"/>
</dbReference>
<evidence type="ECO:0000256" key="8">
    <source>
        <dbReference type="ARBA" id="ARBA00023152"/>
    </source>
</evidence>
<dbReference type="GO" id="GO:0006096">
    <property type="term" value="P:glycolytic process"/>
    <property type="evidence" value="ECO:0007669"/>
    <property type="project" value="UniProtKB-UniPathway"/>
</dbReference>
<dbReference type="STRING" id="1499966.U14_04625"/>
<feature type="domain" description="Hexokinase N-terminal" evidence="10">
    <location>
        <begin position="15"/>
        <end position="196"/>
    </location>
</feature>
<dbReference type="GO" id="GO:0004340">
    <property type="term" value="F:glucokinase activity"/>
    <property type="evidence" value="ECO:0007669"/>
    <property type="project" value="TreeGrafter"/>
</dbReference>
<dbReference type="InterPro" id="IPR022673">
    <property type="entry name" value="Hexokinase_C"/>
</dbReference>
<dbReference type="GO" id="GO:0005829">
    <property type="term" value="C:cytosol"/>
    <property type="evidence" value="ECO:0007669"/>
    <property type="project" value="TreeGrafter"/>
</dbReference>
<dbReference type="InterPro" id="IPR001312">
    <property type="entry name" value="Hexokinase"/>
</dbReference>
<evidence type="ECO:0000256" key="1">
    <source>
        <dbReference type="ARBA" id="ARBA00004921"/>
    </source>
</evidence>